<dbReference type="InterPro" id="IPR012334">
    <property type="entry name" value="Pectin_lyas_fold"/>
</dbReference>
<evidence type="ECO:0000313" key="3">
    <source>
        <dbReference type="Proteomes" id="UP001108025"/>
    </source>
</evidence>
<reference evidence="2" key="1">
    <citation type="submission" date="2021-11" db="EMBL/GenBank/DDBJ databases">
        <title>Description of novel Chryseobacterium species.</title>
        <authorList>
            <person name="Saticioglu I.B."/>
            <person name="Ay H."/>
            <person name="Altun S."/>
            <person name="Duman M."/>
        </authorList>
    </citation>
    <scope>NUCLEOTIDE SEQUENCE</scope>
    <source>
        <strain evidence="2">C-17</strain>
    </source>
</reference>
<dbReference type="InterPro" id="IPR011050">
    <property type="entry name" value="Pectin_lyase_fold/virulence"/>
</dbReference>
<gene>
    <name evidence="2" type="ORF">LO744_16190</name>
</gene>
<evidence type="ECO:0000256" key="1">
    <source>
        <dbReference type="SAM" id="SignalP"/>
    </source>
</evidence>
<dbReference type="EMBL" id="JAJNAY010000002">
    <property type="protein sequence ID" value="MCD1118397.1"/>
    <property type="molecule type" value="Genomic_DNA"/>
</dbReference>
<dbReference type="Gene3D" id="2.160.20.10">
    <property type="entry name" value="Single-stranded right-handed beta-helix, Pectin lyase-like"/>
    <property type="match status" value="1"/>
</dbReference>
<sequence length="386" mass="39760">MKKNTLKLLAAAFIMSTTAVVFQSCSNNDDEEIVATGIASDPNNFKGEVKSGETVTLDPTKVYKLTGAVAVKAGGTLVIPAGTRIEASGGTSAYITIEQDGKIFANGTASSPIVMTSPNPTPGSWGGLVICGKAPINKGTTATAEVGNATYGGTNVSDNSGILKFVRIEYAGAIFTGDKEFNGLSLFGVGNGTTIDNISLINGSDDGIEFFGGTVNVSNIVSVANEDDAFDWTEGWNGTATNIYTKRRANGVGNRGIEADNNSLDNNANPRSNPTIKNATFIGGTTGEADALKLRVGTYGTFDNLVLSNWTTGINVEHDASVAYFNGGNKITNVKFDTNIATKASAKNTAGAAVTILANTYSENASATGAGNGINTPTWATGWAGL</sequence>
<keyword evidence="3" id="KW-1185">Reference proteome</keyword>
<dbReference type="PROSITE" id="PS51257">
    <property type="entry name" value="PROKAR_LIPOPROTEIN"/>
    <property type="match status" value="1"/>
</dbReference>
<protein>
    <recommendedName>
        <fullName evidence="4">T9SS C-terminal target domain-containing protein</fullName>
    </recommendedName>
</protein>
<keyword evidence="1" id="KW-0732">Signal</keyword>
<dbReference type="PANTHER" id="PTHR41339:SF1">
    <property type="entry name" value="SECRETED PROTEIN"/>
    <property type="match status" value="1"/>
</dbReference>
<evidence type="ECO:0008006" key="4">
    <source>
        <dbReference type="Google" id="ProtNLM"/>
    </source>
</evidence>
<comment type="caution">
    <text evidence="2">The sequence shown here is derived from an EMBL/GenBank/DDBJ whole genome shotgun (WGS) entry which is preliminary data.</text>
</comment>
<dbReference type="PANTHER" id="PTHR41339">
    <property type="entry name" value="LIPL48"/>
    <property type="match status" value="1"/>
</dbReference>
<evidence type="ECO:0000313" key="2">
    <source>
        <dbReference type="EMBL" id="MCD1118397.1"/>
    </source>
</evidence>
<dbReference type="Proteomes" id="UP001108025">
    <property type="component" value="Unassembled WGS sequence"/>
</dbReference>
<feature type="chain" id="PRO_5040508617" description="T9SS C-terminal target domain-containing protein" evidence="1">
    <location>
        <begin position="24"/>
        <end position="386"/>
    </location>
</feature>
<dbReference type="AlphaFoldDB" id="A0A9Q3V565"/>
<name>A0A9Q3V565_9FLAO</name>
<accession>A0A9Q3V565</accession>
<dbReference type="SUPFAM" id="SSF51126">
    <property type="entry name" value="Pectin lyase-like"/>
    <property type="match status" value="1"/>
</dbReference>
<organism evidence="2 3">
    <name type="scientific">Chryseobacterium turcicum</name>
    <dbReference type="NCBI Taxonomy" id="2898076"/>
    <lineage>
        <taxon>Bacteria</taxon>
        <taxon>Pseudomonadati</taxon>
        <taxon>Bacteroidota</taxon>
        <taxon>Flavobacteriia</taxon>
        <taxon>Flavobacteriales</taxon>
        <taxon>Weeksellaceae</taxon>
        <taxon>Chryseobacterium group</taxon>
        <taxon>Chryseobacterium</taxon>
    </lineage>
</organism>
<dbReference type="RefSeq" id="WP_230671191.1">
    <property type="nucleotide sequence ID" value="NZ_JAJNAY010000002.1"/>
</dbReference>
<feature type="signal peptide" evidence="1">
    <location>
        <begin position="1"/>
        <end position="23"/>
    </location>
</feature>
<proteinExistence type="predicted"/>